<organism evidence="1 2">
    <name type="scientific">Cichorium intybus</name>
    <name type="common">Chicory</name>
    <dbReference type="NCBI Taxonomy" id="13427"/>
    <lineage>
        <taxon>Eukaryota</taxon>
        <taxon>Viridiplantae</taxon>
        <taxon>Streptophyta</taxon>
        <taxon>Embryophyta</taxon>
        <taxon>Tracheophyta</taxon>
        <taxon>Spermatophyta</taxon>
        <taxon>Magnoliopsida</taxon>
        <taxon>eudicotyledons</taxon>
        <taxon>Gunneridae</taxon>
        <taxon>Pentapetalae</taxon>
        <taxon>asterids</taxon>
        <taxon>campanulids</taxon>
        <taxon>Asterales</taxon>
        <taxon>Asteraceae</taxon>
        <taxon>Cichorioideae</taxon>
        <taxon>Cichorieae</taxon>
        <taxon>Cichoriinae</taxon>
        <taxon>Cichorium</taxon>
    </lineage>
</organism>
<sequence>MGGAMVMMQVFHVIVFYTASSICVFSTDRRSDLSESNLIRFAILTVLSVMAYDYPPEKLSVYLSDDGGSELTFYALTQAAIFSKHWLPYCRNYKAEPLSPAAYFKSASHPSDTKHRQDFIVV</sequence>
<keyword evidence="2" id="KW-1185">Reference proteome</keyword>
<reference evidence="2" key="1">
    <citation type="journal article" date="2022" name="Mol. Ecol. Resour.">
        <title>The genomes of chicory, endive, great burdock and yacon provide insights into Asteraceae palaeo-polyploidization history and plant inulin production.</title>
        <authorList>
            <person name="Fan W."/>
            <person name="Wang S."/>
            <person name="Wang H."/>
            <person name="Wang A."/>
            <person name="Jiang F."/>
            <person name="Liu H."/>
            <person name="Zhao H."/>
            <person name="Xu D."/>
            <person name="Zhang Y."/>
        </authorList>
    </citation>
    <scope>NUCLEOTIDE SEQUENCE [LARGE SCALE GENOMIC DNA]</scope>
    <source>
        <strain evidence="2">cv. Punajuju</strain>
    </source>
</reference>
<proteinExistence type="predicted"/>
<dbReference type="EMBL" id="CM042014">
    <property type="protein sequence ID" value="KAI3721482.1"/>
    <property type="molecule type" value="Genomic_DNA"/>
</dbReference>
<evidence type="ECO:0000313" key="2">
    <source>
        <dbReference type="Proteomes" id="UP001055811"/>
    </source>
</evidence>
<evidence type="ECO:0000313" key="1">
    <source>
        <dbReference type="EMBL" id="KAI3721482.1"/>
    </source>
</evidence>
<comment type="caution">
    <text evidence="1">The sequence shown here is derived from an EMBL/GenBank/DDBJ whole genome shotgun (WGS) entry which is preliminary data.</text>
</comment>
<gene>
    <name evidence="1" type="ORF">L2E82_32495</name>
</gene>
<dbReference type="Proteomes" id="UP001055811">
    <property type="component" value="Linkage Group LG06"/>
</dbReference>
<protein>
    <submittedName>
        <fullName evidence="1">Uncharacterized protein</fullName>
    </submittedName>
</protein>
<reference evidence="1 2" key="2">
    <citation type="journal article" date="2022" name="Mol. Ecol. Resour.">
        <title>The genomes of chicory, endive, great burdock and yacon provide insights into Asteraceae paleo-polyploidization history and plant inulin production.</title>
        <authorList>
            <person name="Fan W."/>
            <person name="Wang S."/>
            <person name="Wang H."/>
            <person name="Wang A."/>
            <person name="Jiang F."/>
            <person name="Liu H."/>
            <person name="Zhao H."/>
            <person name="Xu D."/>
            <person name="Zhang Y."/>
        </authorList>
    </citation>
    <scope>NUCLEOTIDE SEQUENCE [LARGE SCALE GENOMIC DNA]</scope>
    <source>
        <strain evidence="2">cv. Punajuju</strain>
        <tissue evidence="1">Leaves</tissue>
    </source>
</reference>
<name>A0ACB9BHD1_CICIN</name>
<accession>A0ACB9BHD1</accession>